<organism evidence="1 2">
    <name type="scientific">Krasilnikovia cinnamomea</name>
    <dbReference type="NCBI Taxonomy" id="349313"/>
    <lineage>
        <taxon>Bacteria</taxon>
        <taxon>Bacillati</taxon>
        <taxon>Actinomycetota</taxon>
        <taxon>Actinomycetes</taxon>
        <taxon>Micromonosporales</taxon>
        <taxon>Micromonosporaceae</taxon>
        <taxon>Krasilnikovia</taxon>
    </lineage>
</organism>
<comment type="caution">
    <text evidence="1">The sequence shown here is derived from an EMBL/GenBank/DDBJ whole genome shotgun (WGS) entry which is preliminary data.</text>
</comment>
<gene>
    <name evidence="1" type="ORF">EV385_4608</name>
</gene>
<dbReference type="OrthoDB" id="3539899at2"/>
<sequence>MAETVIHQPRVAWQGAQAFVRAAGGSEYTAFAGRVVSRLGTDLYGELADTRERLLTAAAATGGDRRAADIELGRWRVRLEDLLRTHPELAGAVQDLSAEPH</sequence>
<dbReference type="Proteomes" id="UP000292564">
    <property type="component" value="Unassembled WGS sequence"/>
</dbReference>
<dbReference type="EMBL" id="SHKY01000001">
    <property type="protein sequence ID" value="RZU52727.1"/>
    <property type="molecule type" value="Genomic_DNA"/>
</dbReference>
<reference evidence="1 2" key="1">
    <citation type="submission" date="2019-02" db="EMBL/GenBank/DDBJ databases">
        <title>Sequencing the genomes of 1000 actinobacteria strains.</title>
        <authorList>
            <person name="Klenk H.-P."/>
        </authorList>
    </citation>
    <scope>NUCLEOTIDE SEQUENCE [LARGE SCALE GENOMIC DNA]</scope>
    <source>
        <strain evidence="1 2">DSM 45162</strain>
    </source>
</reference>
<proteinExistence type="predicted"/>
<protein>
    <submittedName>
        <fullName evidence="1">Uncharacterized protein</fullName>
    </submittedName>
</protein>
<accession>A0A4Q7ZNV1</accession>
<dbReference type="RefSeq" id="WP_130511309.1">
    <property type="nucleotide sequence ID" value="NZ_SHKY01000001.1"/>
</dbReference>
<evidence type="ECO:0000313" key="1">
    <source>
        <dbReference type="EMBL" id="RZU52727.1"/>
    </source>
</evidence>
<evidence type="ECO:0000313" key="2">
    <source>
        <dbReference type="Proteomes" id="UP000292564"/>
    </source>
</evidence>
<name>A0A4Q7ZNV1_9ACTN</name>
<keyword evidence="2" id="KW-1185">Reference proteome</keyword>
<dbReference type="AlphaFoldDB" id="A0A4Q7ZNV1"/>